<keyword evidence="4" id="KW-1185">Reference proteome</keyword>
<dbReference type="RefSeq" id="XP_013890358.1">
    <property type="nucleotide sequence ID" value="XM_014034904.1"/>
</dbReference>
<feature type="compositionally biased region" description="Gly residues" evidence="1">
    <location>
        <begin position="17"/>
        <end position="27"/>
    </location>
</feature>
<dbReference type="GO" id="GO:0006370">
    <property type="term" value="P:7-methylguanosine mRNA capping"/>
    <property type="evidence" value="ECO:0007669"/>
    <property type="project" value="InterPro"/>
</dbReference>
<protein>
    <recommendedName>
        <fullName evidence="2">mRNA capping enzyme adenylation domain-containing protein</fullName>
    </recommendedName>
</protein>
<dbReference type="Pfam" id="PF01331">
    <property type="entry name" value="mRNA_cap_enzyme"/>
    <property type="match status" value="1"/>
</dbReference>
<sequence length="185" mass="21015">MDGEMVVDEIEEQQHGSDGGGGGGGGAKKQRRRYLAYDLMMINGEGVMDLKFGDRHMLIEKEVAAPRVEEAKWMMQLPAGRAPLVYSYAEEPFGFRRKDFYQLHRGEKLLRVFIPKLCHESDGLILQPHDDPYLPRTCDDLLKWKFDYLNSVDFKLEVRGRSQIMAAAAGPPAAGRKKLQRHPVL</sequence>
<dbReference type="GO" id="GO:0004484">
    <property type="term" value="F:mRNA guanylyltransferase activity"/>
    <property type="evidence" value="ECO:0007669"/>
    <property type="project" value="InterPro"/>
</dbReference>
<dbReference type="GeneID" id="25734404"/>
<dbReference type="InterPro" id="IPR051029">
    <property type="entry name" value="mRNA_Capping_Enz/RNA_Phosphat"/>
</dbReference>
<name>A0A0D2K5A5_9CHLO</name>
<evidence type="ECO:0000256" key="1">
    <source>
        <dbReference type="SAM" id="MobiDB-lite"/>
    </source>
</evidence>
<dbReference type="KEGG" id="mng:MNEG_16626"/>
<feature type="region of interest" description="Disordered" evidence="1">
    <location>
        <begin position="1"/>
        <end position="27"/>
    </location>
</feature>
<dbReference type="PANTHER" id="PTHR10367">
    <property type="entry name" value="MRNA-CAPPING ENZYME"/>
    <property type="match status" value="1"/>
</dbReference>
<feature type="domain" description="mRNA capping enzyme adenylation" evidence="2">
    <location>
        <begin position="1"/>
        <end position="145"/>
    </location>
</feature>
<dbReference type="CDD" id="cd07895">
    <property type="entry name" value="Adenylation_mRNA_capping"/>
    <property type="match status" value="1"/>
</dbReference>
<dbReference type="OrthoDB" id="200924at2759"/>
<reference evidence="3 4" key="1">
    <citation type="journal article" date="2013" name="BMC Genomics">
        <title>Reconstruction of the lipid metabolism for the microalga Monoraphidium neglectum from its genome sequence reveals characteristics suitable for biofuel production.</title>
        <authorList>
            <person name="Bogen C."/>
            <person name="Al-Dilaimi A."/>
            <person name="Albersmeier A."/>
            <person name="Wichmann J."/>
            <person name="Grundmann M."/>
            <person name="Rupp O."/>
            <person name="Lauersen K.J."/>
            <person name="Blifernez-Klassen O."/>
            <person name="Kalinowski J."/>
            <person name="Goesmann A."/>
            <person name="Mussgnug J.H."/>
            <person name="Kruse O."/>
        </authorList>
    </citation>
    <scope>NUCLEOTIDE SEQUENCE [LARGE SCALE GENOMIC DNA]</scope>
    <source>
        <strain evidence="3 4">SAG 48.87</strain>
    </source>
</reference>
<dbReference type="AlphaFoldDB" id="A0A0D2K5A5"/>
<dbReference type="PANTHER" id="PTHR10367:SF17">
    <property type="entry name" value="MRNA-CAPPING ENZYME"/>
    <property type="match status" value="1"/>
</dbReference>
<dbReference type="SUPFAM" id="SSF56091">
    <property type="entry name" value="DNA ligase/mRNA capping enzyme, catalytic domain"/>
    <property type="match status" value="1"/>
</dbReference>
<accession>A0A0D2K5A5</accession>
<dbReference type="InterPro" id="IPR001339">
    <property type="entry name" value="mRNA_cap_enzyme_adenylation"/>
</dbReference>
<dbReference type="Proteomes" id="UP000054498">
    <property type="component" value="Unassembled WGS sequence"/>
</dbReference>
<dbReference type="GO" id="GO:0005524">
    <property type="term" value="F:ATP binding"/>
    <property type="evidence" value="ECO:0007669"/>
    <property type="project" value="InterPro"/>
</dbReference>
<evidence type="ECO:0000313" key="4">
    <source>
        <dbReference type="Proteomes" id="UP000054498"/>
    </source>
</evidence>
<organism evidence="3 4">
    <name type="scientific">Monoraphidium neglectum</name>
    <dbReference type="NCBI Taxonomy" id="145388"/>
    <lineage>
        <taxon>Eukaryota</taxon>
        <taxon>Viridiplantae</taxon>
        <taxon>Chlorophyta</taxon>
        <taxon>core chlorophytes</taxon>
        <taxon>Chlorophyceae</taxon>
        <taxon>CS clade</taxon>
        <taxon>Sphaeropleales</taxon>
        <taxon>Selenastraceae</taxon>
        <taxon>Monoraphidium</taxon>
    </lineage>
</organism>
<dbReference type="Gene3D" id="3.30.470.30">
    <property type="entry name" value="DNA ligase/mRNA capping enzyme"/>
    <property type="match status" value="1"/>
</dbReference>
<feature type="compositionally biased region" description="Acidic residues" evidence="1">
    <location>
        <begin position="1"/>
        <end position="11"/>
    </location>
</feature>
<dbReference type="STRING" id="145388.A0A0D2K5A5"/>
<evidence type="ECO:0000259" key="2">
    <source>
        <dbReference type="Pfam" id="PF01331"/>
    </source>
</evidence>
<proteinExistence type="predicted"/>
<dbReference type="EMBL" id="KK106802">
    <property type="protein sequence ID" value="KIY91338.1"/>
    <property type="molecule type" value="Genomic_DNA"/>
</dbReference>
<gene>
    <name evidence="3" type="ORF">MNEG_16626</name>
</gene>
<evidence type="ECO:0000313" key="3">
    <source>
        <dbReference type="EMBL" id="KIY91338.1"/>
    </source>
</evidence>